<evidence type="ECO:0000313" key="2">
    <source>
        <dbReference type="EMBL" id="GHF18885.1"/>
    </source>
</evidence>
<proteinExistence type="predicted"/>
<accession>A0A8J3M1W5</accession>
<reference evidence="2" key="1">
    <citation type="journal article" date="2014" name="Int. J. Syst. Evol. Microbiol.">
        <title>Complete genome sequence of Corynebacterium casei LMG S-19264T (=DSM 44701T), isolated from a smear-ripened cheese.</title>
        <authorList>
            <consortium name="US DOE Joint Genome Institute (JGI-PGF)"/>
            <person name="Walter F."/>
            <person name="Albersmeier A."/>
            <person name="Kalinowski J."/>
            <person name="Ruckert C."/>
        </authorList>
    </citation>
    <scope>NUCLEOTIDE SEQUENCE</scope>
    <source>
        <strain evidence="2">CGMCC 1.16548</strain>
    </source>
</reference>
<organism evidence="2 3">
    <name type="scientific">Pseudolysinimonas yzui</name>
    <dbReference type="NCBI Taxonomy" id="2708254"/>
    <lineage>
        <taxon>Bacteria</taxon>
        <taxon>Bacillati</taxon>
        <taxon>Actinomycetota</taxon>
        <taxon>Actinomycetes</taxon>
        <taxon>Micrococcales</taxon>
        <taxon>Microbacteriaceae</taxon>
        <taxon>Pseudolysinimonas</taxon>
    </lineage>
</organism>
<comment type="caution">
    <text evidence="2">The sequence shown here is derived from an EMBL/GenBank/DDBJ whole genome shotgun (WGS) entry which is preliminary data.</text>
</comment>
<feature type="transmembrane region" description="Helical" evidence="1">
    <location>
        <begin position="12"/>
        <end position="35"/>
    </location>
</feature>
<name>A0A8J3M1W5_9MICO</name>
<dbReference type="RefSeq" id="WP_191283317.1">
    <property type="nucleotide sequence ID" value="NZ_BNAI01000003.1"/>
</dbReference>
<reference evidence="2" key="2">
    <citation type="submission" date="2020-09" db="EMBL/GenBank/DDBJ databases">
        <authorList>
            <person name="Sun Q."/>
            <person name="Zhou Y."/>
        </authorList>
    </citation>
    <scope>NUCLEOTIDE SEQUENCE</scope>
    <source>
        <strain evidence="2">CGMCC 1.16548</strain>
    </source>
</reference>
<evidence type="ECO:0000256" key="1">
    <source>
        <dbReference type="SAM" id="Phobius"/>
    </source>
</evidence>
<keyword evidence="1" id="KW-1133">Transmembrane helix</keyword>
<keyword evidence="1" id="KW-0472">Membrane</keyword>
<protein>
    <submittedName>
        <fullName evidence="2">Uncharacterized protein</fullName>
    </submittedName>
</protein>
<keyword evidence="3" id="KW-1185">Reference proteome</keyword>
<dbReference type="AlphaFoldDB" id="A0A8J3M1W5"/>
<dbReference type="Proteomes" id="UP000617531">
    <property type="component" value="Unassembled WGS sequence"/>
</dbReference>
<gene>
    <name evidence="2" type="ORF">GCM10011600_19800</name>
</gene>
<keyword evidence="1" id="KW-0812">Transmembrane</keyword>
<sequence length="219" mass="23121">MTSATKLPSRVTNLRALGATAGSFILLGGIAMYPLAAPPSLAEQRAEYAAQYAQDFAVPAAHAASAAATTPAIARDAFGSTPGPETFIAGGTNHDWAKLVLLYAGWPITDSNVTVITRWMRQENGPDDWYRRNNPLNIGMGGFASYSSLDESARVVAKALTTSGGYREIAAGFAASADTATIEYAIWASPWAGGHYAWGGHWHYTPVEVVTAPASAWGR</sequence>
<evidence type="ECO:0000313" key="3">
    <source>
        <dbReference type="Proteomes" id="UP000617531"/>
    </source>
</evidence>
<dbReference type="EMBL" id="BNAI01000003">
    <property type="protein sequence ID" value="GHF18885.1"/>
    <property type="molecule type" value="Genomic_DNA"/>
</dbReference>